<organism evidence="2 3">
    <name type="scientific">Durusdinium trenchii</name>
    <dbReference type="NCBI Taxonomy" id="1381693"/>
    <lineage>
        <taxon>Eukaryota</taxon>
        <taxon>Sar</taxon>
        <taxon>Alveolata</taxon>
        <taxon>Dinophyceae</taxon>
        <taxon>Suessiales</taxon>
        <taxon>Symbiodiniaceae</taxon>
        <taxon>Durusdinium</taxon>
    </lineage>
</organism>
<keyword evidence="3" id="KW-1185">Reference proteome</keyword>
<proteinExistence type="predicted"/>
<evidence type="ECO:0000313" key="3">
    <source>
        <dbReference type="Proteomes" id="UP001642464"/>
    </source>
</evidence>
<comment type="caution">
    <text evidence="2">The sequence shown here is derived from an EMBL/GenBank/DDBJ whole genome shotgun (WGS) entry which is preliminary data.</text>
</comment>
<accession>A0ABP0H9N2</accession>
<protein>
    <recommendedName>
        <fullName evidence="4">Integrase catalytic domain-containing protein</fullName>
    </recommendedName>
</protein>
<sequence>MRHWASEHNVELMISPGQAHERLSILERRHQVVRRAVELFLLDTQDYTDDGIIQALCYVIPQVNRMPNVHGFSPLQWTVGYTPNLPGAMIDEQIAPAQLTPSEAFRQKMHFQELATHTIAKASNDDRLRRALLRQYRGRTQQLVLGQRCHYYRDLPTGQAALGPKIVWRGPAVVVMVDAEQKMYWLVHGTVLIRASFEHTRPIIDNNQTDVKGSSGPMDRAQQALQQIRGRGVTQYLDLSRSDKRKLEDVQSDEEKEEDDDMPTTEVAPQEGLPPEPYGLKRSLTTHDSDASDEADNNSEYTPTEAPEEPGPAKVPRIGAEEPHSSSLPMPLEHEKKEVDPSGDVLPEAEKLVKKEGQTRFKINACDRKAAHEQFYAVSQGQKTMAKKADNEVSELLGIKDGEEKVMKLHKSMYGLVDAPRSWYVEAVSRILSIPGIKQHPLDACMFVIFDLDMANQLNPEEPGALVGLFGIHVGDLVGGGNMDSPRFLEVKEQLQKLFTFRMWLGSGELEYCGCKIKKKENYTLLHQSHYLHKMKPISLPEERKKQSTSLEVTFLGYTGASFASRKDLSSQGGFLVLMVHNSILSGATGEYNVIDWRSWRLPRVARSSLSAESQAASECADSLLFVTTFWKILWQPHLALEDEKTPVLVHPPSMVLDAKALYDLLTKDEIQAACGADKRTAIETLVCQDKLRACQMGEFGDAVCRQPHEG</sequence>
<evidence type="ECO:0008006" key="4">
    <source>
        <dbReference type="Google" id="ProtNLM"/>
    </source>
</evidence>
<name>A0ABP0H9N2_9DINO</name>
<feature type="compositionally biased region" description="Basic and acidic residues" evidence="1">
    <location>
        <begin position="240"/>
        <end position="249"/>
    </location>
</feature>
<evidence type="ECO:0000256" key="1">
    <source>
        <dbReference type="SAM" id="MobiDB-lite"/>
    </source>
</evidence>
<feature type="region of interest" description="Disordered" evidence="1">
    <location>
        <begin position="229"/>
        <end position="342"/>
    </location>
</feature>
<evidence type="ECO:0000313" key="2">
    <source>
        <dbReference type="EMBL" id="CAK8986924.1"/>
    </source>
</evidence>
<gene>
    <name evidence="2" type="ORF">SCF082_LOCUS766</name>
</gene>
<reference evidence="2 3" key="1">
    <citation type="submission" date="2024-02" db="EMBL/GenBank/DDBJ databases">
        <authorList>
            <person name="Chen Y."/>
            <person name="Shah S."/>
            <person name="Dougan E. K."/>
            <person name="Thang M."/>
            <person name="Chan C."/>
        </authorList>
    </citation>
    <scope>NUCLEOTIDE SEQUENCE [LARGE SCALE GENOMIC DNA]</scope>
</reference>
<dbReference type="EMBL" id="CAXAMM010000304">
    <property type="protein sequence ID" value="CAK8986924.1"/>
    <property type="molecule type" value="Genomic_DNA"/>
</dbReference>
<dbReference type="Proteomes" id="UP001642464">
    <property type="component" value="Unassembled WGS sequence"/>
</dbReference>
<feature type="compositionally biased region" description="Acidic residues" evidence="1">
    <location>
        <begin position="250"/>
        <end position="263"/>
    </location>
</feature>